<reference evidence="2" key="1">
    <citation type="submission" date="2013-04" db="EMBL/GenBank/DDBJ databases">
        <title>The genome sequencing project of 58 acetic acid bacteria.</title>
        <authorList>
            <person name="Okamoto-Kainuma A."/>
            <person name="Ishikawa M."/>
            <person name="Umino S."/>
            <person name="Koizumi Y."/>
            <person name="Shiwa Y."/>
            <person name="Yoshikawa H."/>
            <person name="Matsutani M."/>
            <person name="Matsushita K."/>
        </authorList>
    </citation>
    <scope>NUCLEOTIDE SEQUENCE</scope>
    <source>
        <strain evidence="2">NRIC 0535</strain>
    </source>
</reference>
<comment type="caution">
    <text evidence="2">The sequence shown here is derived from an EMBL/GenBank/DDBJ whole genome shotgun (WGS) entry which is preliminary data.</text>
</comment>
<feature type="signal peptide" evidence="1">
    <location>
        <begin position="1"/>
        <end position="19"/>
    </location>
</feature>
<proteinExistence type="predicted"/>
<keyword evidence="1" id="KW-0732">Signal</keyword>
<dbReference type="EMBL" id="BAPV01000010">
    <property type="protein sequence ID" value="GBQ88188.1"/>
    <property type="molecule type" value="Genomic_DNA"/>
</dbReference>
<name>A0ABQ0Q2G1_9PROT</name>
<gene>
    <name evidence="2" type="ORF">AA0535_1477</name>
</gene>
<dbReference type="RefSeq" id="WP_264815308.1">
    <property type="nucleotide sequence ID" value="NZ_BAPV01000010.1"/>
</dbReference>
<evidence type="ECO:0000256" key="1">
    <source>
        <dbReference type="SAM" id="SignalP"/>
    </source>
</evidence>
<evidence type="ECO:0000313" key="2">
    <source>
        <dbReference type="EMBL" id="GBQ88188.1"/>
    </source>
</evidence>
<accession>A0ABQ0Q2G1</accession>
<evidence type="ECO:0000313" key="3">
    <source>
        <dbReference type="Proteomes" id="UP001062776"/>
    </source>
</evidence>
<protein>
    <submittedName>
        <fullName evidence="2">Uncharacterized protein</fullName>
    </submittedName>
</protein>
<keyword evidence="3" id="KW-1185">Reference proteome</keyword>
<dbReference type="Proteomes" id="UP001062776">
    <property type="component" value="Unassembled WGS sequence"/>
</dbReference>
<organism evidence="2 3">
    <name type="scientific">Asaia krungthepensis NRIC 0535</name>
    <dbReference type="NCBI Taxonomy" id="1307925"/>
    <lineage>
        <taxon>Bacteria</taxon>
        <taxon>Pseudomonadati</taxon>
        <taxon>Pseudomonadota</taxon>
        <taxon>Alphaproteobacteria</taxon>
        <taxon>Acetobacterales</taxon>
        <taxon>Acetobacteraceae</taxon>
        <taxon>Asaia</taxon>
    </lineage>
</organism>
<sequence>MKIVVAAALLSLSGGPVIADAQTSLTPPQMSIRVLDRFVTLMNEKTPLKDNEMATILSLRREGRKIVETIALTHVADEAIFNFSETELKRMITNADTERYCSTNMKFLMSGNVTVEFIYMLRGREFFRTTRSPAFCTVVN</sequence>
<feature type="chain" id="PRO_5046022351" evidence="1">
    <location>
        <begin position="20"/>
        <end position="140"/>
    </location>
</feature>